<reference evidence="1 2" key="1">
    <citation type="submission" date="2012-08" db="EMBL/GenBank/DDBJ databases">
        <title>Whole genome shotgun sequence of Gordonia rhizosphera NBRC 16068.</title>
        <authorList>
            <person name="Takarada H."/>
            <person name="Isaki S."/>
            <person name="Hosoyama A."/>
            <person name="Tsuchikane K."/>
            <person name="Katsumata H."/>
            <person name="Baba S."/>
            <person name="Ohji S."/>
            <person name="Yamazaki S."/>
            <person name="Fujita N."/>
        </authorList>
    </citation>
    <scope>NUCLEOTIDE SEQUENCE [LARGE SCALE GENOMIC DNA]</scope>
    <source>
        <strain evidence="1 2">NBRC 16068</strain>
    </source>
</reference>
<dbReference type="Pfam" id="PF07103">
    <property type="entry name" value="DUF1365"/>
    <property type="match status" value="1"/>
</dbReference>
<accession>K6VCD1</accession>
<evidence type="ECO:0000313" key="1">
    <source>
        <dbReference type="EMBL" id="GAB93848.1"/>
    </source>
</evidence>
<dbReference type="InterPro" id="IPR010775">
    <property type="entry name" value="DUF1365"/>
</dbReference>
<dbReference type="PANTHER" id="PTHR33973:SF4">
    <property type="entry name" value="OS07G0153300 PROTEIN"/>
    <property type="match status" value="1"/>
</dbReference>
<dbReference type="eggNOG" id="COG3496">
    <property type="taxonomic scope" value="Bacteria"/>
</dbReference>
<organism evidence="1 2">
    <name type="scientific">Gordonia rhizosphera NBRC 16068</name>
    <dbReference type="NCBI Taxonomy" id="1108045"/>
    <lineage>
        <taxon>Bacteria</taxon>
        <taxon>Bacillati</taxon>
        <taxon>Actinomycetota</taxon>
        <taxon>Actinomycetes</taxon>
        <taxon>Mycobacteriales</taxon>
        <taxon>Gordoniaceae</taxon>
        <taxon>Gordonia</taxon>
    </lineage>
</organism>
<dbReference type="EMBL" id="BAHC01000245">
    <property type="protein sequence ID" value="GAB93848.1"/>
    <property type="molecule type" value="Genomic_DNA"/>
</dbReference>
<name>K6VCD1_9ACTN</name>
<dbReference type="AlphaFoldDB" id="K6VCD1"/>
<comment type="caution">
    <text evidence="1">The sequence shown here is derived from an EMBL/GenBank/DDBJ whole genome shotgun (WGS) entry which is preliminary data.</text>
</comment>
<keyword evidence="2" id="KW-1185">Reference proteome</keyword>
<evidence type="ECO:0008006" key="3">
    <source>
        <dbReference type="Google" id="ProtNLM"/>
    </source>
</evidence>
<proteinExistence type="predicted"/>
<dbReference type="PANTHER" id="PTHR33973">
    <property type="entry name" value="OS07G0153300 PROTEIN"/>
    <property type="match status" value="1"/>
</dbReference>
<gene>
    <name evidence="1" type="ORF">GORHZ_245_00860</name>
</gene>
<dbReference type="STRING" id="1108045.GORHZ_245_00860"/>
<sequence length="232" mass="25859">MRHGFSYRSASWLIDIDAPPTLPPTMRTLAVFRPDDHFPEPATPAQTLRDRLNTHLRSVGVEPPRGRVVALLSPRVAGYVFNPLSVFWCHDPDDTLACVVAEVHNTYGERHCYVVSPDEHGNAQVTKAFYVSPFNPVDGTYRLHVPPPRDNGCIDVSVTLHRTDEAPFTATLSGQARPATPRRILATQLVAPFAPLVVAARIRRHGIHLWLRRLPIRPRPTRTATPSPQGAR</sequence>
<dbReference type="Proteomes" id="UP000008363">
    <property type="component" value="Unassembled WGS sequence"/>
</dbReference>
<evidence type="ECO:0000313" key="2">
    <source>
        <dbReference type="Proteomes" id="UP000008363"/>
    </source>
</evidence>
<protein>
    <recommendedName>
        <fullName evidence="3">DUF1365 domain-containing protein</fullName>
    </recommendedName>
</protein>